<keyword evidence="3 5" id="KW-0067">ATP-binding</keyword>
<dbReference type="Gene3D" id="3.40.50.300">
    <property type="entry name" value="P-loop containing nucleotide triphosphate hydrolases"/>
    <property type="match status" value="1"/>
</dbReference>
<dbReference type="PANTHER" id="PTHR10695">
    <property type="entry name" value="DEPHOSPHO-COA KINASE-RELATED"/>
    <property type="match status" value="1"/>
</dbReference>
<dbReference type="Pfam" id="PF01121">
    <property type="entry name" value="CoaE"/>
    <property type="match status" value="1"/>
</dbReference>
<reference evidence="7 8" key="1">
    <citation type="journal article" date="2013" name="Genome Biol.">
        <title>Comparative genomics of the core and accessory genomes of 48 Sinorhizobium strains comprising five genospecies.</title>
        <authorList>
            <person name="Sugawara M."/>
            <person name="Epstein B."/>
            <person name="Badgley B.D."/>
            <person name="Unno T."/>
            <person name="Xu L."/>
            <person name="Reese J."/>
            <person name="Gyaneshwar P."/>
            <person name="Denny R."/>
            <person name="Mudge J."/>
            <person name="Bharti A.K."/>
            <person name="Farmer A.D."/>
            <person name="May G.D."/>
            <person name="Woodward J.E."/>
            <person name="Medigue C."/>
            <person name="Vallenet D."/>
            <person name="Lajus A."/>
            <person name="Rouy Z."/>
            <person name="Martinez-Vaz B."/>
            <person name="Tiffin P."/>
            <person name="Young N.D."/>
            <person name="Sadowsky M.J."/>
        </authorList>
    </citation>
    <scope>NUCLEOTIDE SEQUENCE [LARGE SCALE GENOMIC DNA]</scope>
    <source>
        <strain evidence="7 8">USDA4894</strain>
    </source>
</reference>
<dbReference type="CDD" id="cd02022">
    <property type="entry name" value="DPCK"/>
    <property type="match status" value="1"/>
</dbReference>
<dbReference type="OrthoDB" id="9812943at2"/>
<organism evidence="7 8">
    <name type="scientific">Sinorhizobium terangae</name>
    <dbReference type="NCBI Taxonomy" id="110322"/>
    <lineage>
        <taxon>Bacteria</taxon>
        <taxon>Pseudomonadati</taxon>
        <taxon>Pseudomonadota</taxon>
        <taxon>Alphaproteobacteria</taxon>
        <taxon>Hyphomicrobiales</taxon>
        <taxon>Rhizobiaceae</taxon>
        <taxon>Sinorhizobium/Ensifer group</taxon>
        <taxon>Sinorhizobium</taxon>
    </lineage>
</organism>
<feature type="binding site" evidence="5">
    <location>
        <begin position="11"/>
        <end position="16"/>
    </location>
    <ligand>
        <name>ATP</name>
        <dbReference type="ChEBI" id="CHEBI:30616"/>
    </ligand>
</feature>
<dbReference type="InterPro" id="IPR027417">
    <property type="entry name" value="P-loop_NTPase"/>
</dbReference>
<gene>
    <name evidence="5" type="primary">coaE</name>
    <name evidence="7" type="ORF">GHK62_18530</name>
</gene>
<protein>
    <recommendedName>
        <fullName evidence="5 6">Dephospho-CoA kinase</fullName>
        <ecNumber evidence="5 6">2.7.1.24</ecNumber>
    </recommendedName>
    <alternativeName>
        <fullName evidence="5">Dephosphocoenzyme A kinase</fullName>
    </alternativeName>
</protein>
<dbReference type="GO" id="GO:0015937">
    <property type="term" value="P:coenzyme A biosynthetic process"/>
    <property type="evidence" value="ECO:0007669"/>
    <property type="project" value="UniProtKB-UniRule"/>
</dbReference>
<dbReference type="NCBIfam" id="TIGR00152">
    <property type="entry name" value="dephospho-CoA kinase"/>
    <property type="match status" value="1"/>
</dbReference>
<dbReference type="PANTHER" id="PTHR10695:SF46">
    <property type="entry name" value="BIFUNCTIONAL COENZYME A SYNTHASE-RELATED"/>
    <property type="match status" value="1"/>
</dbReference>
<dbReference type="EMBL" id="WITC01000070">
    <property type="protein sequence ID" value="MQX16684.1"/>
    <property type="molecule type" value="Genomic_DNA"/>
</dbReference>
<dbReference type="GO" id="GO:0004140">
    <property type="term" value="F:dephospho-CoA kinase activity"/>
    <property type="evidence" value="ECO:0007669"/>
    <property type="project" value="UniProtKB-UniRule"/>
</dbReference>
<evidence type="ECO:0000256" key="5">
    <source>
        <dbReference type="HAMAP-Rule" id="MF_00376"/>
    </source>
</evidence>
<evidence type="ECO:0000256" key="1">
    <source>
        <dbReference type="ARBA" id="ARBA00009018"/>
    </source>
</evidence>
<dbReference type="EC" id="2.7.1.24" evidence="5 6"/>
<evidence type="ECO:0000313" key="7">
    <source>
        <dbReference type="EMBL" id="MQX16684.1"/>
    </source>
</evidence>
<evidence type="ECO:0000313" key="8">
    <source>
        <dbReference type="Proteomes" id="UP000439983"/>
    </source>
</evidence>
<dbReference type="AlphaFoldDB" id="A0A6N7LIW3"/>
<dbReference type="GO" id="GO:0005524">
    <property type="term" value="F:ATP binding"/>
    <property type="evidence" value="ECO:0007669"/>
    <property type="project" value="UniProtKB-UniRule"/>
</dbReference>
<comment type="caution">
    <text evidence="7">The sequence shown here is derived from an EMBL/GenBank/DDBJ whole genome shotgun (WGS) entry which is preliminary data.</text>
</comment>
<evidence type="ECO:0000256" key="2">
    <source>
        <dbReference type="ARBA" id="ARBA00022741"/>
    </source>
</evidence>
<keyword evidence="4 5" id="KW-0173">Coenzyme A biosynthesis</keyword>
<comment type="subcellular location">
    <subcellularLocation>
        <location evidence="5">Cytoplasm</location>
    </subcellularLocation>
</comment>
<comment type="similarity">
    <text evidence="1 5">Belongs to the CoaE family.</text>
</comment>
<comment type="function">
    <text evidence="5">Catalyzes the phosphorylation of the 3'-hydroxyl group of dephosphocoenzyme A to form coenzyme A.</text>
</comment>
<dbReference type="GO" id="GO:0005737">
    <property type="term" value="C:cytoplasm"/>
    <property type="evidence" value="ECO:0007669"/>
    <property type="project" value="UniProtKB-SubCell"/>
</dbReference>
<keyword evidence="8" id="KW-1185">Reference proteome</keyword>
<proteinExistence type="inferred from homology"/>
<evidence type="ECO:0000256" key="6">
    <source>
        <dbReference type="NCBIfam" id="TIGR00152"/>
    </source>
</evidence>
<accession>A0A6N7LIW3</accession>
<comment type="pathway">
    <text evidence="5">Cofactor biosynthesis; coenzyme A biosynthesis; CoA from (R)-pantothenate: step 5/5.</text>
</comment>
<name>A0A6N7LIW3_SINTE</name>
<sequence>MIIVGLTGSIGMGKSTAAQMFREFGVPVNDADEAVHELYRGEAVAPVEAAFPGVVKDGVIDRAELSRQLLAAPERLGELEQIVHPLVRAKEREFIAVHRGAGAPFVVLDIPLLFETKAEGRVDQVVVVTCAPEIQRERVMKRPGMTAEKFAMILARQVPDSEKRARADHIIDTSDSFDVTREQIRAIVEQLRKGYCMIP</sequence>
<dbReference type="UniPathway" id="UPA00241">
    <property type="reaction ID" value="UER00356"/>
</dbReference>
<dbReference type="SUPFAM" id="SSF52540">
    <property type="entry name" value="P-loop containing nucleoside triphosphate hydrolases"/>
    <property type="match status" value="1"/>
</dbReference>
<keyword evidence="5 7" id="KW-0808">Transferase</keyword>
<dbReference type="PROSITE" id="PS51219">
    <property type="entry name" value="DPCK"/>
    <property type="match status" value="1"/>
</dbReference>
<dbReference type="RefSeq" id="WP_153440602.1">
    <property type="nucleotide sequence ID" value="NZ_CP121659.1"/>
</dbReference>
<keyword evidence="5 7" id="KW-0418">Kinase</keyword>
<keyword evidence="2 5" id="KW-0547">Nucleotide-binding</keyword>
<evidence type="ECO:0000256" key="3">
    <source>
        <dbReference type="ARBA" id="ARBA00022840"/>
    </source>
</evidence>
<dbReference type="Proteomes" id="UP000439983">
    <property type="component" value="Unassembled WGS sequence"/>
</dbReference>
<evidence type="ECO:0000256" key="4">
    <source>
        <dbReference type="ARBA" id="ARBA00022993"/>
    </source>
</evidence>
<dbReference type="HAMAP" id="MF_00376">
    <property type="entry name" value="Dephospho_CoA_kinase"/>
    <property type="match status" value="1"/>
</dbReference>
<dbReference type="InterPro" id="IPR001977">
    <property type="entry name" value="Depp_CoAkinase"/>
</dbReference>
<comment type="catalytic activity">
    <reaction evidence="5">
        <text>3'-dephospho-CoA + ATP = ADP + CoA + H(+)</text>
        <dbReference type="Rhea" id="RHEA:18245"/>
        <dbReference type="ChEBI" id="CHEBI:15378"/>
        <dbReference type="ChEBI" id="CHEBI:30616"/>
        <dbReference type="ChEBI" id="CHEBI:57287"/>
        <dbReference type="ChEBI" id="CHEBI:57328"/>
        <dbReference type="ChEBI" id="CHEBI:456216"/>
        <dbReference type="EC" id="2.7.1.24"/>
    </reaction>
</comment>
<keyword evidence="5" id="KW-0963">Cytoplasm</keyword>